<evidence type="ECO:0000256" key="3">
    <source>
        <dbReference type="ARBA" id="ARBA00022679"/>
    </source>
</evidence>
<gene>
    <name evidence="7" type="ORF">KC19_11G153500</name>
    <name evidence="8" type="ORF">KC19_11G173200</name>
</gene>
<dbReference type="EMBL" id="CM026432">
    <property type="protein sequence ID" value="KAG0557739.1"/>
    <property type="molecule type" value="Genomic_DNA"/>
</dbReference>
<keyword evidence="6" id="KW-1133">Transmembrane helix</keyword>
<comment type="subcellular location">
    <subcellularLocation>
        <location evidence="6">Golgi apparatus</location>
        <location evidence="6">Golgi stack membrane</location>
        <topology evidence="6">Single-pass type II membrane protein</topology>
    </subcellularLocation>
</comment>
<protein>
    <recommendedName>
        <fullName evidence="6">Fucosyltransferase</fullName>
        <ecNumber evidence="6">2.4.1.-</ecNumber>
    </recommendedName>
</protein>
<sequence length="581" mass="65832">MKALEFVPRSFKWAPPGVPSRYVSAKVVSIVVLLSVTALILFTLVPRYSAFPSSLPLLNPEIHYEETFTLPVSAPNFSIPDVPALITALQRATAVASEGRDTTFSRKAKLQWHQEHPCRARAELQPLYNLRRIVEDAAPNAKWESVFKEYETLHRVCTQSVGGDLVDYFATRGNTTNCRFLVAGIAPGAGLGNKMLSMVSGLLYAILTQRVFLIAADTLVPGILCEPFEGSQWLFDPQWKVTPEYAPGRQQYWENKDEFYKEVDSALRGGEPVKSSIYGLVANDEWCQPGQRFFCSTEQSYYNLVPWVYINGCFYFLPKLFAIPAFRPVLEDLFPDKLALTHLLRSAFLPSDEVWRRIDQIHSLYLRNADRRVGIQVRYRDGEKEFNITHKLIIDRVVKCALENHILPAAGAKGVSDLNQTLASKPRYQTSVFIASLYPSLHDSLGETYIRNPPEMEDVSIIQVTRGKEQHFNDEEDKQALAEIISLSFADYLFVTPLSTFGGMAQGYGALLPWFIDNRPTSEGSCQRAQTVDVCYQLPQFIYNCPYEPDLDKQWVMSKVPYLKDCLPLDAKYGMQLITRN</sequence>
<dbReference type="EMBL" id="CM026432">
    <property type="protein sequence ID" value="KAG0558020.1"/>
    <property type="molecule type" value="Genomic_DNA"/>
</dbReference>
<proteinExistence type="inferred from homology"/>
<dbReference type="GO" id="GO:0008107">
    <property type="term" value="F:galactoside 2-alpha-L-fucosyltransferase activity"/>
    <property type="evidence" value="ECO:0007669"/>
    <property type="project" value="InterPro"/>
</dbReference>
<dbReference type="GO" id="GO:0009969">
    <property type="term" value="P:xyloglucan biosynthetic process"/>
    <property type="evidence" value="ECO:0007669"/>
    <property type="project" value="TreeGrafter"/>
</dbReference>
<dbReference type="GO" id="GO:0071555">
    <property type="term" value="P:cell wall organization"/>
    <property type="evidence" value="ECO:0007669"/>
    <property type="project" value="UniProtKB-UniRule"/>
</dbReference>
<keyword evidence="6" id="KW-0812">Transmembrane</keyword>
<dbReference type="GO" id="GO:0042546">
    <property type="term" value="P:cell wall biogenesis"/>
    <property type="evidence" value="ECO:0007669"/>
    <property type="project" value="InterPro"/>
</dbReference>
<comment type="similarity">
    <text evidence="1 6">Belongs to the glycosyltransferase 37 family.</text>
</comment>
<dbReference type="PANTHER" id="PTHR31889">
    <property type="entry name" value="FUCOSYLTRANSFERASE 2-RELATED"/>
    <property type="match status" value="1"/>
</dbReference>
<dbReference type="GO" id="GO:0032580">
    <property type="term" value="C:Golgi cisterna membrane"/>
    <property type="evidence" value="ECO:0007669"/>
    <property type="project" value="UniProtKB-SubCell"/>
</dbReference>
<keyword evidence="9" id="KW-1185">Reference proteome</keyword>
<dbReference type="EC" id="2.4.1.-" evidence="6"/>
<keyword evidence="5 6" id="KW-0961">Cell wall biogenesis/degradation</keyword>
<name>A0A8T0GHU7_CERPU</name>
<evidence type="ECO:0000256" key="5">
    <source>
        <dbReference type="ARBA" id="ARBA00023316"/>
    </source>
</evidence>
<dbReference type="Pfam" id="PF03254">
    <property type="entry name" value="XG_FTase"/>
    <property type="match status" value="1"/>
</dbReference>
<reference evidence="7 9" key="1">
    <citation type="submission" date="2020-06" db="EMBL/GenBank/DDBJ databases">
        <title>WGS assembly of Ceratodon purpureus strain R40.</title>
        <authorList>
            <person name="Carey S.B."/>
            <person name="Jenkins J."/>
            <person name="Shu S."/>
            <person name="Lovell J.T."/>
            <person name="Sreedasyam A."/>
            <person name="Maumus F."/>
            <person name="Tiley G.P."/>
            <person name="Fernandez-Pozo N."/>
            <person name="Barry K."/>
            <person name="Chen C."/>
            <person name="Wang M."/>
            <person name="Lipzen A."/>
            <person name="Daum C."/>
            <person name="Saski C.A."/>
            <person name="Payton A.C."/>
            <person name="Mcbreen J.C."/>
            <person name="Conrad R.E."/>
            <person name="Kollar L.M."/>
            <person name="Olsson S."/>
            <person name="Huttunen S."/>
            <person name="Landis J.B."/>
            <person name="Wickett N.J."/>
            <person name="Johnson M.G."/>
            <person name="Rensing S.A."/>
            <person name="Grimwood J."/>
            <person name="Schmutz J."/>
            <person name="Mcdaniel S.F."/>
        </authorList>
    </citation>
    <scope>NUCLEOTIDE SEQUENCE [LARGE SCALE GENOMIC DNA]</scope>
    <source>
        <strain evidence="7 9">R40</strain>
    </source>
</reference>
<dbReference type="PANTHER" id="PTHR31889:SF86">
    <property type="entry name" value="FUCOSYLTRANSFERASE"/>
    <property type="match status" value="1"/>
</dbReference>
<keyword evidence="6" id="KW-0333">Golgi apparatus</keyword>
<keyword evidence="4" id="KW-0325">Glycoprotein</keyword>
<evidence type="ECO:0000313" key="8">
    <source>
        <dbReference type="EMBL" id="KAG0558020.1"/>
    </source>
</evidence>
<evidence type="ECO:0000313" key="9">
    <source>
        <dbReference type="Proteomes" id="UP000822688"/>
    </source>
</evidence>
<keyword evidence="3 6" id="KW-0808">Transferase</keyword>
<feature type="transmembrane region" description="Helical" evidence="6">
    <location>
        <begin position="23"/>
        <end position="45"/>
    </location>
</feature>
<keyword evidence="6" id="KW-0472">Membrane</keyword>
<accession>A0A8T0GHU7</accession>
<dbReference type="AlphaFoldDB" id="A0A8T0GHU7"/>
<evidence type="ECO:0000256" key="1">
    <source>
        <dbReference type="ARBA" id="ARBA00010481"/>
    </source>
</evidence>
<evidence type="ECO:0000256" key="4">
    <source>
        <dbReference type="ARBA" id="ARBA00023180"/>
    </source>
</evidence>
<evidence type="ECO:0000256" key="6">
    <source>
        <dbReference type="RuleBase" id="RU367004"/>
    </source>
</evidence>
<dbReference type="Proteomes" id="UP000822688">
    <property type="component" value="Chromosome 11"/>
</dbReference>
<evidence type="ECO:0000313" key="7">
    <source>
        <dbReference type="EMBL" id="KAG0557739.1"/>
    </source>
</evidence>
<evidence type="ECO:0000256" key="2">
    <source>
        <dbReference type="ARBA" id="ARBA00022676"/>
    </source>
</evidence>
<dbReference type="InterPro" id="IPR004938">
    <property type="entry name" value="XG_FTase"/>
</dbReference>
<keyword evidence="2 6" id="KW-0328">Glycosyltransferase</keyword>
<comment type="caution">
    <text evidence="7">The sequence shown here is derived from an EMBL/GenBank/DDBJ whole genome shotgun (WGS) entry which is preliminary data.</text>
</comment>
<organism evidence="7 9">
    <name type="scientific">Ceratodon purpureus</name>
    <name type="common">Fire moss</name>
    <name type="synonym">Dicranum purpureum</name>
    <dbReference type="NCBI Taxonomy" id="3225"/>
    <lineage>
        <taxon>Eukaryota</taxon>
        <taxon>Viridiplantae</taxon>
        <taxon>Streptophyta</taxon>
        <taxon>Embryophyta</taxon>
        <taxon>Bryophyta</taxon>
        <taxon>Bryophytina</taxon>
        <taxon>Bryopsida</taxon>
        <taxon>Dicranidae</taxon>
        <taxon>Pseudoditrichales</taxon>
        <taxon>Ditrichaceae</taxon>
        <taxon>Ceratodon</taxon>
    </lineage>
</organism>
<comment type="function">
    <text evidence="6">May be involved in cell wall biosynthesis.</text>
</comment>